<comment type="caution">
    <text evidence="7">The sequence shown here is derived from an EMBL/GenBank/DDBJ whole genome shotgun (WGS) entry which is preliminary data.</text>
</comment>
<dbReference type="Proteomes" id="UP000441208">
    <property type="component" value="Unassembled WGS sequence"/>
</dbReference>
<sequence>MIIAIIAQTPLLPTLESVVRDFPSPNIHDALLDTMVHGSDYDDPVYDAEVATDNESEVWVDPEIATH</sequence>
<dbReference type="Proteomes" id="UP000437068">
    <property type="component" value="Unassembled WGS sequence"/>
</dbReference>
<evidence type="ECO:0000313" key="3">
    <source>
        <dbReference type="EMBL" id="KAE9128215.1"/>
    </source>
</evidence>
<evidence type="ECO:0000313" key="7">
    <source>
        <dbReference type="EMBL" id="KAE9323758.1"/>
    </source>
</evidence>
<dbReference type="EMBL" id="QXGE01000121">
    <property type="protein sequence ID" value="KAE9323758.1"/>
    <property type="molecule type" value="Genomic_DNA"/>
</dbReference>
<reference evidence="8 9" key="1">
    <citation type="submission" date="2018-08" db="EMBL/GenBank/DDBJ databases">
        <title>Genomic investigation of the strawberry pathogen Phytophthora fragariae indicates pathogenicity is determined by transcriptional variation in three key races.</title>
        <authorList>
            <person name="Adams T.M."/>
            <person name="Armitage A.D."/>
            <person name="Sobczyk M.K."/>
            <person name="Bates H.J."/>
            <person name="Dunwell J.M."/>
            <person name="Nellist C.F."/>
            <person name="Harrison R.J."/>
        </authorList>
    </citation>
    <scope>NUCLEOTIDE SEQUENCE [LARGE SCALE GENOMIC DNA]</scope>
    <source>
        <strain evidence="7 10">A4</strain>
        <strain evidence="5 11">BC-1</strain>
        <strain evidence="6 9">NOV-27</strain>
        <strain evidence="4 12">NOV-5</strain>
        <strain evidence="3 13">NOV-71</strain>
        <strain evidence="1 8">NOV-9</strain>
        <strain evidence="2 14">SCRP245</strain>
    </source>
</reference>
<evidence type="ECO:0000313" key="8">
    <source>
        <dbReference type="Proteomes" id="UP000429523"/>
    </source>
</evidence>
<name>A0A6A4ESU4_9STRA</name>
<gene>
    <name evidence="7" type="ORF">PF001_g3773</name>
    <name evidence="5" type="ORF">PF002_g30902</name>
    <name evidence="6" type="ORF">PF005_g5143</name>
    <name evidence="4" type="ORF">PF006_g4285</name>
    <name evidence="3" type="ORF">PF007_g5331</name>
    <name evidence="1" type="ORF">PF009_g30778</name>
    <name evidence="2" type="ORF">PF011_g4270</name>
</gene>
<evidence type="ECO:0000313" key="12">
    <source>
        <dbReference type="Proteomes" id="UP000440732"/>
    </source>
</evidence>
<dbReference type="EMBL" id="QXFW01000153">
    <property type="protein sequence ID" value="KAE9022822.1"/>
    <property type="molecule type" value="Genomic_DNA"/>
</dbReference>
<evidence type="ECO:0000313" key="1">
    <source>
        <dbReference type="EMBL" id="KAE8918908.1"/>
    </source>
</evidence>
<dbReference type="AlphaFoldDB" id="A0A6A4ESU4"/>
<dbReference type="Proteomes" id="UP000433483">
    <property type="component" value="Unassembled WGS sequence"/>
</dbReference>
<evidence type="ECO:0000313" key="6">
    <source>
        <dbReference type="EMBL" id="KAE9226373.1"/>
    </source>
</evidence>
<dbReference type="Proteomes" id="UP000429523">
    <property type="component" value="Unassembled WGS sequence"/>
</dbReference>
<evidence type="ECO:0000313" key="9">
    <source>
        <dbReference type="Proteomes" id="UP000433483"/>
    </source>
</evidence>
<accession>A0A6A4ESU4</accession>
<keyword evidence="9" id="KW-1185">Reference proteome</keyword>
<dbReference type="EMBL" id="QXGA01000148">
    <property type="protein sequence ID" value="KAE9151402.1"/>
    <property type="molecule type" value="Genomic_DNA"/>
</dbReference>
<evidence type="ECO:0000313" key="14">
    <source>
        <dbReference type="Proteomes" id="UP000460718"/>
    </source>
</evidence>
<evidence type="ECO:0000313" key="2">
    <source>
        <dbReference type="EMBL" id="KAE9022822.1"/>
    </source>
</evidence>
<dbReference type="EMBL" id="QXGD01005126">
    <property type="protein sequence ID" value="KAE9167338.1"/>
    <property type="molecule type" value="Genomic_DNA"/>
</dbReference>
<dbReference type="Proteomes" id="UP000460718">
    <property type="component" value="Unassembled WGS sequence"/>
</dbReference>
<organism evidence="7 10">
    <name type="scientific">Phytophthora fragariae</name>
    <dbReference type="NCBI Taxonomy" id="53985"/>
    <lineage>
        <taxon>Eukaryota</taxon>
        <taxon>Sar</taxon>
        <taxon>Stramenopiles</taxon>
        <taxon>Oomycota</taxon>
        <taxon>Peronosporomycetes</taxon>
        <taxon>Peronosporales</taxon>
        <taxon>Peronosporaceae</taxon>
        <taxon>Phytophthora</taxon>
    </lineage>
</organism>
<dbReference type="Proteomes" id="UP000440732">
    <property type="component" value="Unassembled WGS sequence"/>
</dbReference>
<evidence type="ECO:0000313" key="11">
    <source>
        <dbReference type="Proteomes" id="UP000440367"/>
    </source>
</evidence>
<evidence type="ECO:0000313" key="4">
    <source>
        <dbReference type="EMBL" id="KAE9151402.1"/>
    </source>
</evidence>
<dbReference type="EMBL" id="QXGB01000175">
    <property type="protein sequence ID" value="KAE9226373.1"/>
    <property type="molecule type" value="Genomic_DNA"/>
</dbReference>
<dbReference type="EMBL" id="QXFZ01000185">
    <property type="protein sequence ID" value="KAE9128215.1"/>
    <property type="molecule type" value="Genomic_DNA"/>
</dbReference>
<dbReference type="Proteomes" id="UP000440367">
    <property type="component" value="Unassembled WGS sequence"/>
</dbReference>
<evidence type="ECO:0000313" key="13">
    <source>
        <dbReference type="Proteomes" id="UP000441208"/>
    </source>
</evidence>
<protein>
    <submittedName>
        <fullName evidence="7">Uncharacterized protein</fullName>
    </submittedName>
</protein>
<evidence type="ECO:0000313" key="5">
    <source>
        <dbReference type="EMBL" id="KAE9167338.1"/>
    </source>
</evidence>
<evidence type="ECO:0000313" key="10">
    <source>
        <dbReference type="Proteomes" id="UP000437068"/>
    </source>
</evidence>
<dbReference type="EMBL" id="QXGF01005165">
    <property type="protein sequence ID" value="KAE8918908.1"/>
    <property type="molecule type" value="Genomic_DNA"/>
</dbReference>
<proteinExistence type="predicted"/>